<accession>A0A168JZ50</accession>
<protein>
    <submittedName>
        <fullName evidence="1">Uncharacterized protein</fullName>
    </submittedName>
</protein>
<name>A0A168JZ50_CORDF</name>
<comment type="caution">
    <text evidence="1">The sequence shown here is derived from an EMBL/GenBank/DDBJ whole genome shotgun (WGS) entry which is preliminary data.</text>
</comment>
<evidence type="ECO:0000313" key="1">
    <source>
        <dbReference type="EMBL" id="OAA81044.1"/>
    </source>
</evidence>
<gene>
    <name evidence="1" type="ORF">LEL_00589</name>
</gene>
<dbReference type="EMBL" id="AZHF01000001">
    <property type="protein sequence ID" value="OAA81044.1"/>
    <property type="molecule type" value="Genomic_DNA"/>
</dbReference>
<keyword evidence="2" id="KW-1185">Reference proteome</keyword>
<proteinExistence type="predicted"/>
<dbReference type="AlphaFoldDB" id="A0A168JZ50"/>
<evidence type="ECO:0000313" key="2">
    <source>
        <dbReference type="Proteomes" id="UP000076881"/>
    </source>
</evidence>
<dbReference type="Proteomes" id="UP000076881">
    <property type="component" value="Unassembled WGS sequence"/>
</dbReference>
<sequence length="130" mass="14778">MGFADYISADGAYDLAQAWQDTRFWTLSRPWDKLREHNSCGKKQLLAGALLLLPPRMVKALMLRVTPGDKPNVCRLRRKLAQAGSDQILEPGLIMDQQWRNLLRLRLGQRLGRECCGHGQGRLRGTGRPR</sequence>
<reference evidence="1 2" key="1">
    <citation type="journal article" date="2016" name="Genome Biol. Evol.">
        <title>Divergent and convergent evolution of fungal pathogenicity.</title>
        <authorList>
            <person name="Shang Y."/>
            <person name="Xiao G."/>
            <person name="Zheng P."/>
            <person name="Cen K."/>
            <person name="Zhan S."/>
            <person name="Wang C."/>
        </authorList>
    </citation>
    <scope>NUCLEOTIDE SEQUENCE [LARGE SCALE GENOMIC DNA]</scope>
    <source>
        <strain evidence="1 2">RCEF 1005</strain>
    </source>
</reference>
<organism evidence="1 2">
    <name type="scientific">Akanthomyces lecanii RCEF 1005</name>
    <dbReference type="NCBI Taxonomy" id="1081108"/>
    <lineage>
        <taxon>Eukaryota</taxon>
        <taxon>Fungi</taxon>
        <taxon>Dikarya</taxon>
        <taxon>Ascomycota</taxon>
        <taxon>Pezizomycotina</taxon>
        <taxon>Sordariomycetes</taxon>
        <taxon>Hypocreomycetidae</taxon>
        <taxon>Hypocreales</taxon>
        <taxon>Cordycipitaceae</taxon>
        <taxon>Akanthomyces</taxon>
        <taxon>Cordyceps confragosa</taxon>
    </lineage>
</organism>